<protein>
    <submittedName>
        <fullName evidence="1">Uncharacterized protein</fullName>
    </submittedName>
</protein>
<comment type="caution">
    <text evidence="1">The sequence shown here is derived from an EMBL/GenBank/DDBJ whole genome shotgun (WGS) entry which is preliminary data.</text>
</comment>
<dbReference type="VEuPathDB" id="MicrosporidiaDB:EDEG_03469"/>
<organism evidence="1 2">
    <name type="scientific">Edhazardia aedis (strain USNM 41457)</name>
    <name type="common">Microsporidian parasite</name>
    <dbReference type="NCBI Taxonomy" id="1003232"/>
    <lineage>
        <taxon>Eukaryota</taxon>
        <taxon>Fungi</taxon>
        <taxon>Fungi incertae sedis</taxon>
        <taxon>Microsporidia</taxon>
        <taxon>Edhazardia</taxon>
    </lineage>
</organism>
<proteinExistence type="predicted"/>
<dbReference type="HOGENOM" id="CLU_139272_0_0_1"/>
<reference evidence="1 2" key="1">
    <citation type="submission" date="2011-08" db="EMBL/GenBank/DDBJ databases">
        <authorList>
            <person name="Liu Z.J."/>
            <person name="Shi F.L."/>
            <person name="Lu J.Q."/>
            <person name="Li M."/>
            <person name="Wang Z.L."/>
        </authorList>
    </citation>
    <scope>NUCLEOTIDE SEQUENCE [LARGE SCALE GENOMIC DNA]</scope>
    <source>
        <strain evidence="1 2">USNM 41457</strain>
    </source>
</reference>
<gene>
    <name evidence="1" type="ORF">EDEG_03469</name>
</gene>
<name>J9D3G7_EDHAE</name>
<dbReference type="AlphaFoldDB" id="J9D3G7"/>
<evidence type="ECO:0000313" key="2">
    <source>
        <dbReference type="Proteomes" id="UP000003163"/>
    </source>
</evidence>
<sequence length="154" mass="18166">MLFIFPYILFIFGSEIPRILSRLKAIEEDILHYEYEININSRAKDEIKARLDASTDLSALKMQTDREICELEAEKSRLRSGNLANYFNRHGITIERAIDEIDNEIKKKSTRLHEQIKLYEDANSQIICCKRNIERCKRIISNLNSEKEHLQGFF</sequence>
<reference evidence="2" key="2">
    <citation type="submission" date="2015-07" db="EMBL/GenBank/DDBJ databases">
        <title>Contrasting host-pathogen interactions and genome evolution in two generalist and specialist microsporidian pathogens of mosquitoes.</title>
        <authorList>
            <consortium name="The Broad Institute Genomics Platform"/>
            <consortium name="The Broad Institute Genome Sequencing Center for Infectious Disease"/>
            <person name="Cuomo C.A."/>
            <person name="Sanscrainte N.D."/>
            <person name="Goldberg J.M."/>
            <person name="Heiman D."/>
            <person name="Young S."/>
            <person name="Zeng Q."/>
            <person name="Becnel J.J."/>
            <person name="Birren B.W."/>
        </authorList>
    </citation>
    <scope>NUCLEOTIDE SEQUENCE [LARGE SCALE GENOMIC DNA]</scope>
    <source>
        <strain evidence="2">USNM 41457</strain>
    </source>
</reference>
<accession>J9D3G7</accession>
<dbReference type="InParanoid" id="J9D3G7"/>
<dbReference type="EMBL" id="AFBI03000091">
    <property type="protein sequence ID" value="EJW02084.1"/>
    <property type="molecule type" value="Genomic_DNA"/>
</dbReference>
<evidence type="ECO:0000313" key="1">
    <source>
        <dbReference type="EMBL" id="EJW02084.1"/>
    </source>
</evidence>
<keyword evidence="2" id="KW-1185">Reference proteome</keyword>
<dbReference type="Proteomes" id="UP000003163">
    <property type="component" value="Unassembled WGS sequence"/>
</dbReference>